<dbReference type="Pfam" id="PF00665">
    <property type="entry name" value="rve"/>
    <property type="match status" value="1"/>
</dbReference>
<organism evidence="2">
    <name type="scientific">marine sediment metagenome</name>
    <dbReference type="NCBI Taxonomy" id="412755"/>
    <lineage>
        <taxon>unclassified sequences</taxon>
        <taxon>metagenomes</taxon>
        <taxon>ecological metagenomes</taxon>
    </lineage>
</organism>
<evidence type="ECO:0000259" key="1">
    <source>
        <dbReference type="PROSITE" id="PS50994"/>
    </source>
</evidence>
<evidence type="ECO:0000313" key="2">
    <source>
        <dbReference type="EMBL" id="GAF67275.1"/>
    </source>
</evidence>
<dbReference type="Gene3D" id="3.30.420.10">
    <property type="entry name" value="Ribonuclease H-like superfamily/Ribonuclease H"/>
    <property type="match status" value="1"/>
</dbReference>
<feature type="non-terminal residue" evidence="2">
    <location>
        <position position="348"/>
    </location>
</feature>
<reference evidence="2" key="1">
    <citation type="journal article" date="2014" name="Front. Microbiol.">
        <title>High frequency of phylogenetically diverse reductive dehalogenase-homologous genes in deep subseafloor sedimentary metagenomes.</title>
        <authorList>
            <person name="Kawai M."/>
            <person name="Futagami T."/>
            <person name="Toyoda A."/>
            <person name="Takaki Y."/>
            <person name="Nishi S."/>
            <person name="Hori S."/>
            <person name="Arai W."/>
            <person name="Tsubouchi T."/>
            <person name="Morono Y."/>
            <person name="Uchiyama I."/>
            <person name="Ito T."/>
            <person name="Fujiyama A."/>
            <person name="Inagaki F."/>
            <person name="Takami H."/>
        </authorList>
    </citation>
    <scope>NUCLEOTIDE SEQUENCE</scope>
    <source>
        <strain evidence="2">Expedition CK06-06</strain>
    </source>
</reference>
<dbReference type="InterPro" id="IPR001584">
    <property type="entry name" value="Integrase_cat-core"/>
</dbReference>
<dbReference type="InterPro" id="IPR012337">
    <property type="entry name" value="RNaseH-like_sf"/>
</dbReference>
<dbReference type="GO" id="GO:0015074">
    <property type="term" value="P:DNA integration"/>
    <property type="evidence" value="ECO:0007669"/>
    <property type="project" value="InterPro"/>
</dbReference>
<name>X0STY4_9ZZZZ</name>
<accession>X0STY4</accession>
<sequence>MDAKIDVKARRELVRVVAERYQRAAKRDKRRILDQFVAITGYHRKHSIRLLNSTAELVAPRQTRRFRVYDEAVKEALIVLWEASDRICGKRLKALLSTLIPALERHGHLCLDDAVRGKLLAASAATIDRLLTDTREGVRASPRPKRRAKTAVQQKISIRTFGDWNDPGPGYVEADLVSHCGQDPAGSFAHTLVLTDVCSGWTECMALVVREGTLIVEALEHLRTSMPFPLLGLDTDNGSEFLNDTLFAYCEKHKIEFTRSRPYRKNDQAWVEQKNGAVVRRLVGHRRLEGIAAADSLSRLYAASRLFVNFFQPSFKLIDKKRSGARVVKRYEAPTTPCAKLLAAQSID</sequence>
<dbReference type="PROSITE" id="PS50994">
    <property type="entry name" value="INTEGRASE"/>
    <property type="match status" value="1"/>
</dbReference>
<dbReference type="EMBL" id="BARS01008780">
    <property type="protein sequence ID" value="GAF67275.1"/>
    <property type="molecule type" value="Genomic_DNA"/>
</dbReference>
<dbReference type="GO" id="GO:0003676">
    <property type="term" value="F:nucleic acid binding"/>
    <property type="evidence" value="ECO:0007669"/>
    <property type="project" value="InterPro"/>
</dbReference>
<dbReference type="SUPFAM" id="SSF53098">
    <property type="entry name" value="Ribonuclease H-like"/>
    <property type="match status" value="1"/>
</dbReference>
<protein>
    <recommendedName>
        <fullName evidence="1">Integrase catalytic domain-containing protein</fullName>
    </recommendedName>
</protein>
<feature type="domain" description="Integrase catalytic" evidence="1">
    <location>
        <begin position="165"/>
        <end position="335"/>
    </location>
</feature>
<dbReference type="AlphaFoldDB" id="X0STY4"/>
<dbReference type="InterPro" id="IPR036397">
    <property type="entry name" value="RNaseH_sf"/>
</dbReference>
<gene>
    <name evidence="2" type="ORF">S01H1_16666</name>
</gene>
<comment type="caution">
    <text evidence="2">The sequence shown here is derived from an EMBL/GenBank/DDBJ whole genome shotgun (WGS) entry which is preliminary data.</text>
</comment>
<proteinExistence type="predicted"/>